<dbReference type="Proteomes" id="UP001606301">
    <property type="component" value="Unassembled WGS sequence"/>
</dbReference>
<dbReference type="RefSeq" id="WP_394396649.1">
    <property type="nucleotide sequence ID" value="NZ_JBIGHW010000003.1"/>
</dbReference>
<gene>
    <name evidence="1" type="ORF">ACG0Z3_07445</name>
</gene>
<accession>A0ABW7FFM3</accession>
<proteinExistence type="predicted"/>
<organism evidence="1 2">
    <name type="scientific">Pelomonas margarita</name>
    <dbReference type="NCBI Taxonomy" id="3299031"/>
    <lineage>
        <taxon>Bacteria</taxon>
        <taxon>Pseudomonadati</taxon>
        <taxon>Pseudomonadota</taxon>
        <taxon>Betaproteobacteria</taxon>
        <taxon>Burkholderiales</taxon>
        <taxon>Sphaerotilaceae</taxon>
        <taxon>Roseateles</taxon>
    </lineage>
</organism>
<keyword evidence="2" id="KW-1185">Reference proteome</keyword>
<evidence type="ECO:0000313" key="2">
    <source>
        <dbReference type="Proteomes" id="UP001606301"/>
    </source>
</evidence>
<reference evidence="1 2" key="1">
    <citation type="submission" date="2024-08" db="EMBL/GenBank/DDBJ databases">
        <authorList>
            <person name="Lu H."/>
        </authorList>
    </citation>
    <scope>NUCLEOTIDE SEQUENCE [LARGE SCALE GENOMIC DNA]</scope>
    <source>
        <strain evidence="1 2">LKC17W</strain>
    </source>
</reference>
<comment type="caution">
    <text evidence="1">The sequence shown here is derived from an EMBL/GenBank/DDBJ whole genome shotgun (WGS) entry which is preliminary data.</text>
</comment>
<name>A0ABW7FFM3_9BURK</name>
<evidence type="ECO:0000313" key="1">
    <source>
        <dbReference type="EMBL" id="MFG6440514.1"/>
    </source>
</evidence>
<sequence>MPSKSRNVLFAVGAVLIAATSFGATYYYISSNEIAEELKRVAGGECKRFYQREAMQGFVNVETADAWKKDGKIVVELEAREIAGSSSYVRRLCVVDEGSIMIPSLRHEGRFEK</sequence>
<protein>
    <submittedName>
        <fullName evidence="1">Uncharacterized protein</fullName>
    </submittedName>
</protein>
<dbReference type="EMBL" id="JBIGHW010000003">
    <property type="protein sequence ID" value="MFG6440514.1"/>
    <property type="molecule type" value="Genomic_DNA"/>
</dbReference>